<dbReference type="PROSITE" id="PS50110">
    <property type="entry name" value="RESPONSE_REGULATORY"/>
    <property type="match status" value="1"/>
</dbReference>
<proteinExistence type="predicted"/>
<gene>
    <name evidence="4" type="ORF">CH341_02845</name>
</gene>
<sequence length="127" mass="13933">MDQANGAAESKNILVVEDEIMIRMLLEDMLGDLGYTIAGAVGRIDDAVKLAKTGEFDMAILDVNLNGQTVSPVAEILEERGLPFVFATGYGERGLPERFMNRPTLQKPFQQENLSKILSQAFDRATA</sequence>
<evidence type="ECO:0000256" key="1">
    <source>
        <dbReference type="ARBA" id="ARBA00022553"/>
    </source>
</evidence>
<dbReference type="Gene3D" id="3.40.50.2300">
    <property type="match status" value="1"/>
</dbReference>
<protein>
    <recommendedName>
        <fullName evidence="3">Response regulatory domain-containing protein</fullName>
    </recommendedName>
</protein>
<dbReference type="EMBL" id="NPEX01000010">
    <property type="protein sequence ID" value="RAI45688.1"/>
    <property type="molecule type" value="Genomic_DNA"/>
</dbReference>
<feature type="modified residue" description="4-aspartylphosphate" evidence="2">
    <location>
        <position position="62"/>
    </location>
</feature>
<evidence type="ECO:0000313" key="5">
    <source>
        <dbReference type="Proteomes" id="UP000249130"/>
    </source>
</evidence>
<organism evidence="4 5">
    <name type="scientific">Rhodoplanes roseus</name>
    <dbReference type="NCBI Taxonomy" id="29409"/>
    <lineage>
        <taxon>Bacteria</taxon>
        <taxon>Pseudomonadati</taxon>
        <taxon>Pseudomonadota</taxon>
        <taxon>Alphaproteobacteria</taxon>
        <taxon>Hyphomicrobiales</taxon>
        <taxon>Nitrobacteraceae</taxon>
        <taxon>Rhodoplanes</taxon>
    </lineage>
</organism>
<dbReference type="InterPro" id="IPR011006">
    <property type="entry name" value="CheY-like_superfamily"/>
</dbReference>
<evidence type="ECO:0000256" key="2">
    <source>
        <dbReference type="PROSITE-ProRule" id="PRU00169"/>
    </source>
</evidence>
<dbReference type="Proteomes" id="UP000249130">
    <property type="component" value="Unassembled WGS sequence"/>
</dbReference>
<dbReference type="SUPFAM" id="SSF52172">
    <property type="entry name" value="CheY-like"/>
    <property type="match status" value="1"/>
</dbReference>
<dbReference type="RefSeq" id="WP_111417519.1">
    <property type="nucleotide sequence ID" value="NZ_NPEX01000010.1"/>
</dbReference>
<evidence type="ECO:0000313" key="4">
    <source>
        <dbReference type="EMBL" id="RAI45688.1"/>
    </source>
</evidence>
<evidence type="ECO:0000259" key="3">
    <source>
        <dbReference type="PROSITE" id="PS50110"/>
    </source>
</evidence>
<reference evidence="4 5" key="1">
    <citation type="submission" date="2017-07" db="EMBL/GenBank/DDBJ databases">
        <title>Draft Genome Sequences of Select Purple Nonsulfur Bacteria.</title>
        <authorList>
            <person name="Lasarre B."/>
            <person name="Mckinlay J.B."/>
        </authorList>
    </citation>
    <scope>NUCLEOTIDE SEQUENCE [LARGE SCALE GENOMIC DNA]</scope>
    <source>
        <strain evidence="4 5">DSM 5909</strain>
    </source>
</reference>
<dbReference type="Pfam" id="PF00072">
    <property type="entry name" value="Response_reg"/>
    <property type="match status" value="1"/>
</dbReference>
<dbReference type="GO" id="GO:0000160">
    <property type="term" value="P:phosphorelay signal transduction system"/>
    <property type="evidence" value="ECO:0007669"/>
    <property type="project" value="InterPro"/>
</dbReference>
<feature type="domain" description="Response regulatory" evidence="3">
    <location>
        <begin position="12"/>
        <end position="122"/>
    </location>
</feature>
<dbReference type="PANTHER" id="PTHR44591">
    <property type="entry name" value="STRESS RESPONSE REGULATOR PROTEIN 1"/>
    <property type="match status" value="1"/>
</dbReference>
<comment type="caution">
    <text evidence="4">The sequence shown here is derived from an EMBL/GenBank/DDBJ whole genome shotgun (WGS) entry which is preliminary data.</text>
</comment>
<accession>A0A327LD03</accession>
<dbReference type="InterPro" id="IPR001789">
    <property type="entry name" value="Sig_transdc_resp-reg_receiver"/>
</dbReference>
<keyword evidence="5" id="KW-1185">Reference proteome</keyword>
<dbReference type="OrthoDB" id="582170at2"/>
<keyword evidence="1 2" id="KW-0597">Phosphoprotein</keyword>
<dbReference type="InterPro" id="IPR050595">
    <property type="entry name" value="Bact_response_regulator"/>
</dbReference>
<dbReference type="SMART" id="SM00448">
    <property type="entry name" value="REC"/>
    <property type="match status" value="1"/>
</dbReference>
<dbReference type="PANTHER" id="PTHR44591:SF24">
    <property type="entry name" value="PROTEIN-GLUTAMATE METHYLESTERASE_PROTEIN-GLUTAMINE GLUTAMINASE 1"/>
    <property type="match status" value="1"/>
</dbReference>
<dbReference type="AlphaFoldDB" id="A0A327LD03"/>
<name>A0A327LD03_9BRAD</name>